<evidence type="ECO:0000313" key="2">
    <source>
        <dbReference type="EMBL" id="MFB5190817.1"/>
    </source>
</evidence>
<dbReference type="RefSeq" id="WP_275474415.1">
    <property type="nucleotide sequence ID" value="NZ_CP162940.1"/>
</dbReference>
<dbReference type="Proteomes" id="UP001579974">
    <property type="component" value="Unassembled WGS sequence"/>
</dbReference>
<reference evidence="2 3" key="1">
    <citation type="journal article" date="2024" name="Int. J. Mol. Sci.">
        <title>Exploration of Alicyclobacillus spp. Genome in Search of Antibiotic Resistance.</title>
        <authorList>
            <person name="Bucka-Kolendo J."/>
            <person name="Kiousi D.E."/>
            <person name="Dekowska A."/>
            <person name="Mikolajczuk-Szczyrba A."/>
            <person name="Karadedos D.M."/>
            <person name="Michael P."/>
            <person name="Galanis A."/>
            <person name="Sokolowska B."/>
        </authorList>
    </citation>
    <scope>NUCLEOTIDE SEQUENCE [LARGE SCALE GENOMIC DNA]</scope>
    <source>
        <strain evidence="2 3">KKP 3000</strain>
    </source>
</reference>
<keyword evidence="3" id="KW-1185">Reference proteome</keyword>
<proteinExistence type="predicted"/>
<sequence length="468" mass="49833">MKRARVNALAVATAAGITLAPLWTSVAHAATGTAYDYDMLKKTIVLNGKTVSQPYGFAYNQTMYMPIWYVETSLEELGITSTWKNNVWNLKVPSSMAVDTSNIQVGTGHIQLEINGKLMHKVDGIAAVDPASGKPTTFIPIWYTQQLLARLGITSPWNGTTWTLTVPTTVTPPAVLPADEVPTWKLLQAVETSFGISATASGASTYDDIASSDAHFATVATAIRDHVFTPPSTTHSSAYEAVSVDTADQVLWNAFGITDAAFQPGGSPFAWANAVGLNPSGVQSTDLLTPQELTEIASNLANQKAGFEKMGSGSYQIDYPIRDEAVATFAGDSTGGQPFFTSNQAVQTAILNTYQFFDNIQVTDENGAWALTMPGLAATSWFSYTTTLGQVSYELPGDSTWSSTNVLDSRDLSLSGDETVKVLIPQSSSITISINQMLPDLGGTVALGELQVGVTNGALSVERIDVSQ</sequence>
<evidence type="ECO:0000313" key="3">
    <source>
        <dbReference type="Proteomes" id="UP001579974"/>
    </source>
</evidence>
<keyword evidence="1" id="KW-0732">Signal</keyword>
<dbReference type="EMBL" id="JBDXSU010000007">
    <property type="protein sequence ID" value="MFB5190817.1"/>
    <property type="molecule type" value="Genomic_DNA"/>
</dbReference>
<feature type="signal peptide" evidence="1">
    <location>
        <begin position="1"/>
        <end position="29"/>
    </location>
</feature>
<name>A0ABV5AGP5_9BACL</name>
<gene>
    <name evidence="2" type="ORF">KKP3000_004303</name>
</gene>
<protein>
    <recommendedName>
        <fullName evidence="4">Copper amine oxidase-like N-terminal domain-containing protein</fullName>
    </recommendedName>
</protein>
<evidence type="ECO:0008006" key="4">
    <source>
        <dbReference type="Google" id="ProtNLM"/>
    </source>
</evidence>
<organism evidence="2 3">
    <name type="scientific">Alicyclobacillus fastidiosus</name>
    <dbReference type="NCBI Taxonomy" id="392011"/>
    <lineage>
        <taxon>Bacteria</taxon>
        <taxon>Bacillati</taxon>
        <taxon>Bacillota</taxon>
        <taxon>Bacilli</taxon>
        <taxon>Bacillales</taxon>
        <taxon>Alicyclobacillaceae</taxon>
        <taxon>Alicyclobacillus</taxon>
    </lineage>
</organism>
<evidence type="ECO:0000256" key="1">
    <source>
        <dbReference type="SAM" id="SignalP"/>
    </source>
</evidence>
<feature type="chain" id="PRO_5045179241" description="Copper amine oxidase-like N-terminal domain-containing protein" evidence="1">
    <location>
        <begin position="30"/>
        <end position="468"/>
    </location>
</feature>
<accession>A0ABV5AGP5</accession>
<comment type="caution">
    <text evidence="2">The sequence shown here is derived from an EMBL/GenBank/DDBJ whole genome shotgun (WGS) entry which is preliminary data.</text>
</comment>